<feature type="compositionally biased region" description="Polar residues" evidence="1">
    <location>
        <begin position="577"/>
        <end position="596"/>
    </location>
</feature>
<proteinExistence type="predicted"/>
<dbReference type="CDD" id="cd04051">
    <property type="entry name" value="C2_SRC2_like"/>
    <property type="match status" value="1"/>
</dbReference>
<organism evidence="3 4">
    <name type="scientific">Vitis rotundifolia</name>
    <name type="common">Muscadine grape</name>
    <dbReference type="NCBI Taxonomy" id="103349"/>
    <lineage>
        <taxon>Eukaryota</taxon>
        <taxon>Viridiplantae</taxon>
        <taxon>Streptophyta</taxon>
        <taxon>Embryophyta</taxon>
        <taxon>Tracheophyta</taxon>
        <taxon>Spermatophyta</taxon>
        <taxon>Magnoliopsida</taxon>
        <taxon>eudicotyledons</taxon>
        <taxon>Gunneridae</taxon>
        <taxon>Pentapetalae</taxon>
        <taxon>rosids</taxon>
        <taxon>Vitales</taxon>
        <taxon>Vitaceae</taxon>
        <taxon>Viteae</taxon>
        <taxon>Vitis</taxon>
    </lineage>
</organism>
<protein>
    <recommendedName>
        <fullName evidence="2">C2 domain-containing protein</fullName>
    </recommendedName>
</protein>
<dbReference type="SUPFAM" id="SSF49562">
    <property type="entry name" value="C2 domain (Calcium/lipid-binding domain, CaLB)"/>
    <property type="match status" value="1"/>
</dbReference>
<comment type="caution">
    <text evidence="3">The sequence shown here is derived from an EMBL/GenBank/DDBJ whole genome shotgun (WGS) entry which is preliminary data.</text>
</comment>
<dbReference type="PANTHER" id="PTHR32246">
    <property type="entry name" value="INGRESSION PROTEIN FIC1"/>
    <property type="match status" value="1"/>
</dbReference>
<accession>A0AA39A4G7</accession>
<evidence type="ECO:0000256" key="1">
    <source>
        <dbReference type="SAM" id="MobiDB-lite"/>
    </source>
</evidence>
<name>A0AA39A4G7_VITRO</name>
<dbReference type="SMART" id="SM00239">
    <property type="entry name" value="C2"/>
    <property type="match status" value="1"/>
</dbReference>
<feature type="region of interest" description="Disordered" evidence="1">
    <location>
        <begin position="378"/>
        <end position="402"/>
    </location>
</feature>
<evidence type="ECO:0000259" key="2">
    <source>
        <dbReference type="PROSITE" id="PS50004"/>
    </source>
</evidence>
<dbReference type="AlphaFoldDB" id="A0AA39A4G7"/>
<evidence type="ECO:0000313" key="3">
    <source>
        <dbReference type="EMBL" id="KAJ9700803.1"/>
    </source>
</evidence>
<dbReference type="PANTHER" id="PTHR32246:SF143">
    <property type="entry name" value="CALCIUM-DEPENDENT LIPID-BINDING (CALB DOMAIN) FAMILY PROTEIN"/>
    <property type="match status" value="1"/>
</dbReference>
<evidence type="ECO:0000313" key="4">
    <source>
        <dbReference type="Proteomes" id="UP001168098"/>
    </source>
</evidence>
<reference evidence="3 4" key="1">
    <citation type="journal article" date="2023" name="BMC Biotechnol.">
        <title>Vitis rotundifolia cv Carlos genome sequencing.</title>
        <authorList>
            <person name="Huff M."/>
            <person name="Hulse-Kemp A."/>
            <person name="Scheffler B."/>
            <person name="Youngblood R."/>
            <person name="Simpson S."/>
            <person name="Babiker E."/>
            <person name="Staton M."/>
        </authorList>
    </citation>
    <scope>NUCLEOTIDE SEQUENCE [LARGE SCALE GENOMIC DNA]</scope>
    <source>
        <tissue evidence="3">Leaf</tissue>
    </source>
</reference>
<feature type="region of interest" description="Disordered" evidence="1">
    <location>
        <begin position="1"/>
        <end position="21"/>
    </location>
</feature>
<dbReference type="GO" id="GO:0006952">
    <property type="term" value="P:defense response"/>
    <property type="evidence" value="ECO:0007669"/>
    <property type="project" value="InterPro"/>
</dbReference>
<keyword evidence="4" id="KW-1185">Reference proteome</keyword>
<feature type="region of interest" description="Disordered" evidence="1">
    <location>
        <begin position="567"/>
        <end position="596"/>
    </location>
</feature>
<dbReference type="Proteomes" id="UP001168098">
    <property type="component" value="Unassembled WGS sequence"/>
</dbReference>
<dbReference type="Pfam" id="PF00168">
    <property type="entry name" value="C2"/>
    <property type="match status" value="1"/>
</dbReference>
<dbReference type="InterPro" id="IPR044750">
    <property type="entry name" value="C2_SRC2/BAP"/>
</dbReference>
<dbReference type="InterPro" id="IPR000008">
    <property type="entry name" value="C2_dom"/>
</dbReference>
<feature type="region of interest" description="Disordered" evidence="1">
    <location>
        <begin position="288"/>
        <end position="331"/>
    </location>
</feature>
<sequence>MGNGHIDGGPSTQTFRNPKNSKIPMDYSPIYHKFPSYTFLLPSPNLFPSLGSTVVLLSDGRRVGSINSATTQSPLTFYSTMSRLRPLQLLEINLISAQDLAPVGRAMRTYAIAWVHPDRKLSTRIDSTGHNSPTWNDKFVFRVDDEFLRADTSAVMIDIYSQHWFRDYHVGTVRILVGNLIPPSVRPGHRTQMGMRFMALQVRRSSGRPQGLLNIGVALLDSSMRSMPLYSQLSASAVGFHDLVGEDDPKKINNNNNQNPPCEKIVLRRSKSERSDRLVSEAEFSDFPASSVNGSEVSGPRKKNKTSGKASSVISGSKEGGRSKGKVKSGKASSVISGSEFVDILKKKSGAKGSSMLNGSEVSYPAIKSKGSFLSAGSSDLGEPLMKKTNGKADSLINSSEGGEFTKGKAGTKFIGFDFGSKATPKTSGLEFWGPGKGGLRSFKLNDYGGPKNITTGSMLSESEVGPSPSEVAAAIAHDRCRQAEDGNNSALDGWSLNSSEEGLRSKLQRWRTELPPLYDRGAYGIYRTPGGHVRRHTEGDDPDGSGLFSCFGNICGYECSIVCGGNPNPSSRRKQSSSIRPHYSTSLGSPTISNS</sequence>
<dbReference type="EMBL" id="JARBHA010000005">
    <property type="protein sequence ID" value="KAJ9700803.1"/>
    <property type="molecule type" value="Genomic_DNA"/>
</dbReference>
<dbReference type="InterPro" id="IPR035892">
    <property type="entry name" value="C2_domain_sf"/>
</dbReference>
<gene>
    <name evidence="3" type="ORF">PVL29_006225</name>
</gene>
<dbReference type="PROSITE" id="PS50004">
    <property type="entry name" value="C2"/>
    <property type="match status" value="1"/>
</dbReference>
<feature type="domain" description="C2" evidence="2">
    <location>
        <begin position="71"/>
        <end position="192"/>
    </location>
</feature>
<feature type="compositionally biased region" description="Polar residues" evidence="1">
    <location>
        <begin position="10"/>
        <end position="20"/>
    </location>
</feature>
<dbReference type="Gene3D" id="2.60.40.150">
    <property type="entry name" value="C2 domain"/>
    <property type="match status" value="1"/>
</dbReference>